<name>A0ABQ7YWY3_BRANA</name>
<sequence>MTALFPSSTKESLCHVMFVASLLTLLGILFTLANFVATSSIKNVSICLVLLRSPVAHTITE</sequence>
<keyword evidence="3" id="KW-1185">Reference proteome</keyword>
<keyword evidence="1" id="KW-0472">Membrane</keyword>
<keyword evidence="1" id="KW-0812">Transmembrane</keyword>
<proteinExistence type="predicted"/>
<evidence type="ECO:0000313" key="2">
    <source>
        <dbReference type="EMBL" id="KAH0872403.1"/>
    </source>
</evidence>
<comment type="caution">
    <text evidence="2">The sequence shown here is derived from an EMBL/GenBank/DDBJ whole genome shotgun (WGS) entry which is preliminary data.</text>
</comment>
<reference evidence="2 3" key="1">
    <citation type="submission" date="2021-05" db="EMBL/GenBank/DDBJ databases">
        <title>Genome Assembly of Synthetic Allotetraploid Brassica napus Reveals Homoeologous Exchanges between Subgenomes.</title>
        <authorList>
            <person name="Davis J.T."/>
        </authorList>
    </citation>
    <scope>NUCLEOTIDE SEQUENCE [LARGE SCALE GENOMIC DNA]</scope>
    <source>
        <strain evidence="3">cv. Da-Ae</strain>
        <tissue evidence="2">Seedling</tissue>
    </source>
</reference>
<gene>
    <name evidence="2" type="ORF">HID58_069765</name>
</gene>
<evidence type="ECO:0000313" key="3">
    <source>
        <dbReference type="Proteomes" id="UP000824890"/>
    </source>
</evidence>
<dbReference type="Proteomes" id="UP000824890">
    <property type="component" value="Unassembled WGS sequence"/>
</dbReference>
<evidence type="ECO:0000256" key="1">
    <source>
        <dbReference type="SAM" id="Phobius"/>
    </source>
</evidence>
<dbReference type="EMBL" id="JAGKQM010000016">
    <property type="protein sequence ID" value="KAH0872403.1"/>
    <property type="molecule type" value="Genomic_DNA"/>
</dbReference>
<feature type="transmembrane region" description="Helical" evidence="1">
    <location>
        <begin position="12"/>
        <end position="37"/>
    </location>
</feature>
<protein>
    <submittedName>
        <fullName evidence="2">Uncharacterized protein</fullName>
    </submittedName>
</protein>
<keyword evidence="1" id="KW-1133">Transmembrane helix</keyword>
<organism evidence="2 3">
    <name type="scientific">Brassica napus</name>
    <name type="common">Rape</name>
    <dbReference type="NCBI Taxonomy" id="3708"/>
    <lineage>
        <taxon>Eukaryota</taxon>
        <taxon>Viridiplantae</taxon>
        <taxon>Streptophyta</taxon>
        <taxon>Embryophyta</taxon>
        <taxon>Tracheophyta</taxon>
        <taxon>Spermatophyta</taxon>
        <taxon>Magnoliopsida</taxon>
        <taxon>eudicotyledons</taxon>
        <taxon>Gunneridae</taxon>
        <taxon>Pentapetalae</taxon>
        <taxon>rosids</taxon>
        <taxon>malvids</taxon>
        <taxon>Brassicales</taxon>
        <taxon>Brassicaceae</taxon>
        <taxon>Brassiceae</taxon>
        <taxon>Brassica</taxon>
    </lineage>
</organism>
<accession>A0ABQ7YWY3</accession>